<dbReference type="InterPro" id="IPR050789">
    <property type="entry name" value="Diverse_Enzym_Activities"/>
</dbReference>
<protein>
    <submittedName>
        <fullName evidence="3">CubicO group peptidase, beta-lactamase class C family</fullName>
    </submittedName>
</protein>
<dbReference type="EMBL" id="FNZH01000002">
    <property type="protein sequence ID" value="SEJ14138.1"/>
    <property type="molecule type" value="Genomic_DNA"/>
</dbReference>
<evidence type="ECO:0000313" key="3">
    <source>
        <dbReference type="EMBL" id="SEJ14138.1"/>
    </source>
</evidence>
<evidence type="ECO:0000313" key="4">
    <source>
        <dbReference type="Proteomes" id="UP000199403"/>
    </source>
</evidence>
<keyword evidence="4" id="KW-1185">Reference proteome</keyword>
<dbReference type="AlphaFoldDB" id="A0A1H6WAZ1"/>
<dbReference type="GO" id="GO:0016787">
    <property type="term" value="F:hydrolase activity"/>
    <property type="evidence" value="ECO:0007669"/>
    <property type="project" value="UniProtKB-KW"/>
</dbReference>
<name>A0A1H6WAZ1_9BACT</name>
<gene>
    <name evidence="3" type="ORF">SAMN05192553_102592</name>
</gene>
<dbReference type="InterPro" id="IPR012338">
    <property type="entry name" value="Beta-lactam/transpept-like"/>
</dbReference>
<dbReference type="PANTHER" id="PTHR43283:SF11">
    <property type="entry name" value="BETA-LACTAMASE-RELATED DOMAIN-CONTAINING PROTEIN"/>
    <property type="match status" value="1"/>
</dbReference>
<feature type="domain" description="Beta-lactamase-related" evidence="2">
    <location>
        <begin position="117"/>
        <end position="387"/>
    </location>
</feature>
<dbReference type="Pfam" id="PF00144">
    <property type="entry name" value="Beta-lactamase"/>
    <property type="match status" value="1"/>
</dbReference>
<evidence type="ECO:0000256" key="1">
    <source>
        <dbReference type="ARBA" id="ARBA00022801"/>
    </source>
</evidence>
<evidence type="ECO:0000259" key="2">
    <source>
        <dbReference type="Pfam" id="PF00144"/>
    </source>
</evidence>
<dbReference type="Proteomes" id="UP000199403">
    <property type="component" value="Unassembled WGS sequence"/>
</dbReference>
<dbReference type="RefSeq" id="WP_092171708.1">
    <property type="nucleotide sequence ID" value="NZ_FNZH01000002.1"/>
</dbReference>
<dbReference type="PANTHER" id="PTHR43283">
    <property type="entry name" value="BETA-LACTAMASE-RELATED"/>
    <property type="match status" value="1"/>
</dbReference>
<dbReference type="OrthoDB" id="1185352at2"/>
<proteinExistence type="predicted"/>
<organism evidence="3 4">
    <name type="scientific">Cyclobacterium xiamenense</name>
    <dbReference type="NCBI Taxonomy" id="1297121"/>
    <lineage>
        <taxon>Bacteria</taxon>
        <taxon>Pseudomonadati</taxon>
        <taxon>Bacteroidota</taxon>
        <taxon>Cytophagia</taxon>
        <taxon>Cytophagales</taxon>
        <taxon>Cyclobacteriaceae</taxon>
        <taxon>Cyclobacterium</taxon>
    </lineage>
</organism>
<dbReference type="InterPro" id="IPR001466">
    <property type="entry name" value="Beta-lactam-related"/>
</dbReference>
<sequence length="409" mass="45845">MILRHSLISCLLVAAVLLPGWVQGQDFFPEKGHWEERNPEALGVQGARIQEAIALAIREESDADPNLKIAHYLSGFGREPFGYPVGPMKFRGPATGLIIYKGYVIGKWGEPERVDLTFSVAKSFLSTVVGLAVDQGLIANEKDLVHPYMAPIIPYNPDLAHRDKAAHLNEEDVIDLFSGIHNRKITWEHLLRQTSDWEGSLWGKPDWADRPRGASESWLGRERNEPGTVFTYNDTRVNVLALAAMNVWRKPLPVVLRERVMDKIGASPTWRWTGYENSFVVLDGQIMQSVSGGSHWGGGMMINAYDLARFGYLTLRKGQWKGEQLISSDWMAKSRVPGTAQDNYGFMNYFLNTGRREIPAAPESAFFHLGAGTNMVYVDEDHDLVIVSRWIKNASKAELVALVLESLPK</sequence>
<keyword evidence="1" id="KW-0378">Hydrolase</keyword>
<dbReference type="SUPFAM" id="SSF56601">
    <property type="entry name" value="beta-lactamase/transpeptidase-like"/>
    <property type="match status" value="1"/>
</dbReference>
<reference evidence="4" key="1">
    <citation type="submission" date="2016-10" db="EMBL/GenBank/DDBJ databases">
        <authorList>
            <person name="Varghese N."/>
            <person name="Submissions S."/>
        </authorList>
    </citation>
    <scope>NUCLEOTIDE SEQUENCE [LARGE SCALE GENOMIC DNA]</scope>
    <source>
        <strain evidence="4">IBRC-M 10761</strain>
    </source>
</reference>
<dbReference type="STRING" id="1416801.SAMN05192553_102592"/>
<accession>A0A1H6WAZ1</accession>
<dbReference type="Gene3D" id="3.40.710.10">
    <property type="entry name" value="DD-peptidase/beta-lactamase superfamily"/>
    <property type="match status" value="1"/>
</dbReference>